<feature type="transmembrane region" description="Helical" evidence="1">
    <location>
        <begin position="40"/>
        <end position="60"/>
    </location>
</feature>
<feature type="transmembrane region" description="Helical" evidence="1">
    <location>
        <begin position="72"/>
        <end position="90"/>
    </location>
</feature>
<comment type="caution">
    <text evidence="3">The sequence shown here is derived from an EMBL/GenBank/DDBJ whole genome shotgun (WGS) entry which is preliminary data.</text>
</comment>
<name>A0A519BNV3_9DELT</name>
<dbReference type="GO" id="GO:0016020">
    <property type="term" value="C:membrane"/>
    <property type="evidence" value="ECO:0007669"/>
    <property type="project" value="InterPro"/>
</dbReference>
<dbReference type="Pfam" id="PF00892">
    <property type="entry name" value="EamA"/>
    <property type="match status" value="1"/>
</dbReference>
<gene>
    <name evidence="3" type="ORF">EVG15_03850</name>
</gene>
<keyword evidence="1" id="KW-1133">Transmembrane helix</keyword>
<keyword evidence="1" id="KW-0812">Transmembrane</keyword>
<organism evidence="3 4">
    <name type="scientific">Candidatus Acididesulfobacter diazotrophicus</name>
    <dbReference type="NCBI Taxonomy" id="2597226"/>
    <lineage>
        <taxon>Bacteria</taxon>
        <taxon>Deltaproteobacteria</taxon>
        <taxon>Candidatus Acidulodesulfobacterales</taxon>
        <taxon>Candidatus Acididesulfobacter</taxon>
    </lineage>
</organism>
<keyword evidence="1" id="KW-0472">Membrane</keyword>
<evidence type="ECO:0000256" key="1">
    <source>
        <dbReference type="SAM" id="Phobius"/>
    </source>
</evidence>
<feature type="transmembrane region" description="Helical" evidence="1">
    <location>
        <begin position="136"/>
        <end position="158"/>
    </location>
</feature>
<dbReference type="EMBL" id="SGBB01000004">
    <property type="protein sequence ID" value="RZD18954.1"/>
    <property type="molecule type" value="Genomic_DNA"/>
</dbReference>
<dbReference type="InterPro" id="IPR000620">
    <property type="entry name" value="EamA_dom"/>
</dbReference>
<sequence length="223" mass="24536">MFWGQQITGGFHGAIVAAAIMATMLFMGAILNKFLNKTKLAAFTGFAILAGLFDVLLIITSGDINRLMSLKLSFGGDILIVAGAFCWVFYTMGITKFQSWSLLRYTALTSIFGVFTLLILIVIITSAGLLKVPGIAVIWSVWWELLYMILIAAVMAAFTWNAGNRIIHPINGVLFMNFVPVTTFIIAILGNQRVSYIEYLGAFIVISALVFNNIYVRKKVKSA</sequence>
<proteinExistence type="predicted"/>
<dbReference type="AlphaFoldDB" id="A0A519BNV3"/>
<reference evidence="3 4" key="1">
    <citation type="journal article" date="2019" name="ISME J.">
        <title>Insights into ecological role of a new deltaproteobacterial order Candidatus Acidulodesulfobacterales by metagenomics and metatranscriptomics.</title>
        <authorList>
            <person name="Tan S."/>
            <person name="Liu J."/>
            <person name="Fang Y."/>
            <person name="Hedlund B.P."/>
            <person name="Lian Z.H."/>
            <person name="Huang L.Y."/>
            <person name="Li J.T."/>
            <person name="Huang L.N."/>
            <person name="Li W.J."/>
            <person name="Jiang H.C."/>
            <person name="Dong H.L."/>
            <person name="Shu W.S."/>
        </authorList>
    </citation>
    <scope>NUCLEOTIDE SEQUENCE [LARGE SCALE GENOMIC DNA]</scope>
    <source>
        <strain evidence="3">AP1</strain>
    </source>
</reference>
<dbReference type="Proteomes" id="UP000319296">
    <property type="component" value="Unassembled WGS sequence"/>
</dbReference>
<evidence type="ECO:0000313" key="3">
    <source>
        <dbReference type="EMBL" id="RZD18954.1"/>
    </source>
</evidence>
<protein>
    <submittedName>
        <fullName evidence="3">DMT family transporter</fullName>
    </submittedName>
</protein>
<feature type="transmembrane region" description="Helical" evidence="1">
    <location>
        <begin position="170"/>
        <end position="190"/>
    </location>
</feature>
<feature type="transmembrane region" description="Helical" evidence="1">
    <location>
        <begin position="102"/>
        <end position="130"/>
    </location>
</feature>
<accession>A0A519BNV3</accession>
<feature type="transmembrane region" description="Helical" evidence="1">
    <location>
        <begin position="196"/>
        <end position="216"/>
    </location>
</feature>
<feature type="domain" description="EamA" evidence="2">
    <location>
        <begin position="76"/>
        <end position="212"/>
    </location>
</feature>
<evidence type="ECO:0000313" key="4">
    <source>
        <dbReference type="Proteomes" id="UP000319296"/>
    </source>
</evidence>
<feature type="transmembrane region" description="Helical" evidence="1">
    <location>
        <begin position="12"/>
        <end position="31"/>
    </location>
</feature>
<evidence type="ECO:0000259" key="2">
    <source>
        <dbReference type="Pfam" id="PF00892"/>
    </source>
</evidence>